<reference evidence="2 3" key="1">
    <citation type="submission" date="2018-10" db="EMBL/GenBank/DDBJ databases">
        <authorList>
            <person name="Li J."/>
        </authorList>
    </citation>
    <scope>NUCLEOTIDE SEQUENCE [LARGE SCALE GENOMIC DNA]</scope>
    <source>
        <strain evidence="2 3">CCTCC AB209002</strain>
    </source>
</reference>
<dbReference type="EMBL" id="RCUV01000001">
    <property type="protein sequence ID" value="RLP73962.1"/>
    <property type="molecule type" value="Genomic_DNA"/>
</dbReference>
<feature type="domain" description="HNH" evidence="1">
    <location>
        <begin position="4"/>
        <end position="44"/>
    </location>
</feature>
<name>A0A3L7A3V9_9MICO</name>
<keyword evidence="2" id="KW-0540">Nuclease</keyword>
<keyword evidence="2" id="KW-0378">Hydrolase</keyword>
<sequence length="83" mass="9284">MPGCDRPPSYTEAHHINEWAADGGRTDIADGILLCRHCHMLIHNNGWRISRTGARYFAVPPPAVDRERRPIPLPSKSPLSARC</sequence>
<evidence type="ECO:0000313" key="3">
    <source>
        <dbReference type="Proteomes" id="UP000270299"/>
    </source>
</evidence>
<keyword evidence="3" id="KW-1185">Reference proteome</keyword>
<dbReference type="AlphaFoldDB" id="A0A3L7A3V9"/>
<dbReference type="CDD" id="cd00085">
    <property type="entry name" value="HNHc"/>
    <property type="match status" value="1"/>
</dbReference>
<dbReference type="GO" id="GO:0008270">
    <property type="term" value="F:zinc ion binding"/>
    <property type="evidence" value="ECO:0007669"/>
    <property type="project" value="InterPro"/>
</dbReference>
<organism evidence="2 3">
    <name type="scientific">Mycetocola manganoxydans</name>
    <dbReference type="NCBI Taxonomy" id="699879"/>
    <lineage>
        <taxon>Bacteria</taxon>
        <taxon>Bacillati</taxon>
        <taxon>Actinomycetota</taxon>
        <taxon>Actinomycetes</taxon>
        <taxon>Micrococcales</taxon>
        <taxon>Microbacteriaceae</taxon>
        <taxon>Mycetocola</taxon>
    </lineage>
</organism>
<dbReference type="InterPro" id="IPR002711">
    <property type="entry name" value="HNH"/>
</dbReference>
<proteinExistence type="predicted"/>
<dbReference type="Pfam" id="PF01844">
    <property type="entry name" value="HNH"/>
    <property type="match status" value="1"/>
</dbReference>
<evidence type="ECO:0000259" key="1">
    <source>
        <dbReference type="Pfam" id="PF01844"/>
    </source>
</evidence>
<dbReference type="InterPro" id="IPR003615">
    <property type="entry name" value="HNH_nuc"/>
</dbReference>
<dbReference type="GO" id="GO:0003676">
    <property type="term" value="F:nucleic acid binding"/>
    <property type="evidence" value="ECO:0007669"/>
    <property type="project" value="InterPro"/>
</dbReference>
<dbReference type="Proteomes" id="UP000270299">
    <property type="component" value="Unassembled WGS sequence"/>
</dbReference>
<keyword evidence="2" id="KW-0255">Endonuclease</keyword>
<comment type="caution">
    <text evidence="2">The sequence shown here is derived from an EMBL/GenBank/DDBJ whole genome shotgun (WGS) entry which is preliminary data.</text>
</comment>
<gene>
    <name evidence="2" type="ORF">D9V29_00380</name>
</gene>
<accession>A0A3L7A3V9</accession>
<dbReference type="GO" id="GO:0004519">
    <property type="term" value="F:endonuclease activity"/>
    <property type="evidence" value="ECO:0007669"/>
    <property type="project" value="UniProtKB-KW"/>
</dbReference>
<protein>
    <submittedName>
        <fullName evidence="2">HNH endonuclease</fullName>
    </submittedName>
</protein>
<evidence type="ECO:0000313" key="2">
    <source>
        <dbReference type="EMBL" id="RLP73962.1"/>
    </source>
</evidence>